<protein>
    <recommendedName>
        <fullName evidence="12">Threonine/serine exporter family protein</fullName>
    </recommendedName>
</protein>
<keyword evidence="5 7" id="KW-0472">Membrane</keyword>
<evidence type="ECO:0008006" key="12">
    <source>
        <dbReference type="Google" id="ProtNLM"/>
    </source>
</evidence>
<organism evidence="10 11">
    <name type="scientific">Agrobacterium tumefaciens</name>
    <dbReference type="NCBI Taxonomy" id="358"/>
    <lineage>
        <taxon>Bacteria</taxon>
        <taxon>Pseudomonadati</taxon>
        <taxon>Pseudomonadota</taxon>
        <taxon>Alphaproteobacteria</taxon>
        <taxon>Hyphomicrobiales</taxon>
        <taxon>Rhizobiaceae</taxon>
        <taxon>Rhizobium/Agrobacterium group</taxon>
        <taxon>Agrobacterium</taxon>
        <taxon>Agrobacterium tumefaciens complex</taxon>
    </lineage>
</organism>
<evidence type="ECO:0000256" key="5">
    <source>
        <dbReference type="ARBA" id="ARBA00023136"/>
    </source>
</evidence>
<proteinExistence type="inferred from homology"/>
<evidence type="ECO:0000256" key="3">
    <source>
        <dbReference type="ARBA" id="ARBA00022692"/>
    </source>
</evidence>
<feature type="transmembrane region" description="Helical" evidence="7">
    <location>
        <begin position="349"/>
        <end position="369"/>
    </location>
</feature>
<name>A0AB36ECE0_AGRTU</name>
<evidence type="ECO:0000259" key="8">
    <source>
        <dbReference type="Pfam" id="PF06738"/>
    </source>
</evidence>
<evidence type="ECO:0000256" key="7">
    <source>
        <dbReference type="SAM" id="Phobius"/>
    </source>
</evidence>
<evidence type="ECO:0000256" key="6">
    <source>
        <dbReference type="ARBA" id="ARBA00034125"/>
    </source>
</evidence>
<feature type="transmembrane region" description="Helical" evidence="7">
    <location>
        <begin position="237"/>
        <end position="260"/>
    </location>
</feature>
<feature type="transmembrane region" description="Helical" evidence="7">
    <location>
        <begin position="321"/>
        <end position="343"/>
    </location>
</feature>
<evidence type="ECO:0000256" key="4">
    <source>
        <dbReference type="ARBA" id="ARBA00022989"/>
    </source>
</evidence>
<sequence length="434" mass="44679">MAQDFRAPRRRVPVPAARAAHLAARIGRLLYVNGADAQHVAHNVTEVAGYLGHTAHVLVTSEGILVTVGSEEQFSTKVGHEVTATGVDMGKLLQIQQIVDEMRFGVDQPAMIERRINAAETDSGGYPEYVVVLGVAVTTGSLAMLFGSTLAVAIASFVAGLVSIILRHRLPAVLPNPFAVTFLVAILSGIVAVLALRLLPEESPILALTAAGMILVPGVPLINGIREVGTGHAGNGIARLTTGIALVLAIGFALFTVGFLTGAQLPVDAGPGILPVWEDLLFSGLAASGFAILFNVPPRAFIFCVLAGMASHGLRTSLEGVGLNLPIASLIGALAAAVIARLAASIHRVPAVVFAFPGVVAMIPGSFGFRAGIGGLQIMSQGAAAPHELVANTMALAITTTVTTIAIGIGLALPLSGYPTTLTLTSARKDKDHE</sequence>
<evidence type="ECO:0000313" key="11">
    <source>
        <dbReference type="Proteomes" id="UP000093451"/>
    </source>
</evidence>
<feature type="domain" description="Threonine/Serine exporter ThrE" evidence="9">
    <location>
        <begin position="280"/>
        <end position="414"/>
    </location>
</feature>
<comment type="similarity">
    <text evidence="6">Belongs to the ThrE exporter (TC 2.A.79) family.</text>
</comment>
<evidence type="ECO:0000256" key="1">
    <source>
        <dbReference type="ARBA" id="ARBA00004651"/>
    </source>
</evidence>
<dbReference type="AlphaFoldDB" id="A0AB36ECE0"/>
<feature type="domain" description="Threonine/serine exporter-like N-terminal" evidence="8">
    <location>
        <begin position="22"/>
        <end position="255"/>
    </location>
</feature>
<feature type="transmembrane region" description="Helical" evidence="7">
    <location>
        <begin position="142"/>
        <end position="166"/>
    </location>
</feature>
<dbReference type="PANTHER" id="PTHR34390:SF2">
    <property type="entry name" value="SUCCINATE TRANSPORTER SUBUNIT YJJP-RELATED"/>
    <property type="match status" value="1"/>
</dbReference>
<dbReference type="EMBL" id="LXKT01000029">
    <property type="protein sequence ID" value="OCJ32904.1"/>
    <property type="molecule type" value="Genomic_DNA"/>
</dbReference>
<dbReference type="GO" id="GO:0022857">
    <property type="term" value="F:transmembrane transporter activity"/>
    <property type="evidence" value="ECO:0007669"/>
    <property type="project" value="InterPro"/>
</dbReference>
<keyword evidence="4 7" id="KW-1133">Transmembrane helix</keyword>
<gene>
    <name evidence="10" type="ORF">A6U91_21185</name>
</gene>
<reference evidence="10 11" key="1">
    <citation type="journal article" date="2016" name="PeerJ">
        <title>Gall-ID: tools for genotyping gall-causing phytopathogenic bacteria.</title>
        <authorList>
            <person name="Davis E.W.II."/>
            <person name="Weisberg A.J."/>
            <person name="Tabima J.F."/>
            <person name="Grunwald N.J."/>
            <person name="Chang J.H."/>
        </authorList>
    </citation>
    <scope>NUCLEOTIDE SEQUENCE [LARGE SCALE GENOMIC DNA]</scope>
    <source>
        <strain evidence="10 11">N2/73</strain>
    </source>
</reference>
<comment type="subcellular location">
    <subcellularLocation>
        <location evidence="1">Cell membrane</location>
        <topology evidence="1">Multi-pass membrane protein</topology>
    </subcellularLocation>
</comment>
<dbReference type="GO" id="GO:0005886">
    <property type="term" value="C:plasma membrane"/>
    <property type="evidence" value="ECO:0007669"/>
    <property type="project" value="UniProtKB-SubCell"/>
</dbReference>
<feature type="transmembrane region" description="Helical" evidence="7">
    <location>
        <begin position="205"/>
        <end position="225"/>
    </location>
</feature>
<keyword evidence="3 7" id="KW-0812">Transmembrane</keyword>
<dbReference type="InterPro" id="IPR010619">
    <property type="entry name" value="ThrE-like_N"/>
</dbReference>
<dbReference type="InterPro" id="IPR050539">
    <property type="entry name" value="ThrE_Dicarb/AminoAcid_Exp"/>
</dbReference>
<dbReference type="PANTHER" id="PTHR34390">
    <property type="entry name" value="UPF0442 PROTEIN YJJB-RELATED"/>
    <property type="match status" value="1"/>
</dbReference>
<evidence type="ECO:0000313" key="10">
    <source>
        <dbReference type="EMBL" id="OCJ32904.1"/>
    </source>
</evidence>
<comment type="caution">
    <text evidence="10">The sequence shown here is derived from an EMBL/GenBank/DDBJ whole genome shotgun (WGS) entry which is preliminary data.</text>
</comment>
<dbReference type="InterPro" id="IPR024528">
    <property type="entry name" value="ThrE_2"/>
</dbReference>
<dbReference type="Pfam" id="PF06738">
    <property type="entry name" value="ThrE"/>
    <property type="match status" value="1"/>
</dbReference>
<dbReference type="Pfam" id="PF12821">
    <property type="entry name" value="ThrE_2"/>
    <property type="match status" value="1"/>
</dbReference>
<feature type="transmembrane region" description="Helical" evidence="7">
    <location>
        <begin position="280"/>
        <end position="309"/>
    </location>
</feature>
<accession>A0AB36ECE0</accession>
<feature type="transmembrane region" description="Helical" evidence="7">
    <location>
        <begin position="178"/>
        <end position="199"/>
    </location>
</feature>
<evidence type="ECO:0000259" key="9">
    <source>
        <dbReference type="Pfam" id="PF12821"/>
    </source>
</evidence>
<dbReference type="Proteomes" id="UP000093451">
    <property type="component" value="Unassembled WGS sequence"/>
</dbReference>
<dbReference type="GO" id="GO:0015744">
    <property type="term" value="P:succinate transport"/>
    <property type="evidence" value="ECO:0007669"/>
    <property type="project" value="TreeGrafter"/>
</dbReference>
<keyword evidence="2" id="KW-1003">Cell membrane</keyword>
<feature type="transmembrane region" description="Helical" evidence="7">
    <location>
        <begin position="389"/>
        <end position="413"/>
    </location>
</feature>
<evidence type="ECO:0000256" key="2">
    <source>
        <dbReference type="ARBA" id="ARBA00022475"/>
    </source>
</evidence>